<organism evidence="6">
    <name type="scientific">Apis mellifera</name>
    <name type="common">Honeybee</name>
    <dbReference type="NCBI Taxonomy" id="7460"/>
    <lineage>
        <taxon>Eukaryota</taxon>
        <taxon>Metazoa</taxon>
        <taxon>Ecdysozoa</taxon>
        <taxon>Arthropoda</taxon>
        <taxon>Hexapoda</taxon>
        <taxon>Insecta</taxon>
        <taxon>Pterygota</taxon>
        <taxon>Neoptera</taxon>
        <taxon>Endopterygota</taxon>
        <taxon>Hymenoptera</taxon>
        <taxon>Apocrita</taxon>
        <taxon>Aculeata</taxon>
        <taxon>Apoidea</taxon>
        <taxon>Anthophila</taxon>
        <taxon>Apidae</taxon>
        <taxon>Apis</taxon>
    </lineage>
</organism>
<dbReference type="OMA" id="WKYLVLT"/>
<feature type="transmembrane region" description="Helical" evidence="5">
    <location>
        <begin position="7"/>
        <end position="33"/>
    </location>
</feature>
<dbReference type="GO" id="GO:0016020">
    <property type="term" value="C:membrane"/>
    <property type="evidence" value="ECO:0007669"/>
    <property type="project" value="UniProtKB-SubCell"/>
</dbReference>
<dbReference type="GeneID" id="725690"/>
<dbReference type="InterPro" id="IPR008952">
    <property type="entry name" value="Tetraspanin_EC2_sf"/>
</dbReference>
<dbReference type="SUPFAM" id="SSF48652">
    <property type="entry name" value="Tetraspanin"/>
    <property type="match status" value="1"/>
</dbReference>
<feature type="transmembrane region" description="Helical" evidence="5">
    <location>
        <begin position="203"/>
        <end position="228"/>
    </location>
</feature>
<accession>A0A8B6XF88</accession>
<dbReference type="InterPro" id="IPR018499">
    <property type="entry name" value="Tetraspanin/Peripherin"/>
</dbReference>
<reference evidence="8" key="2">
    <citation type="submission" date="2025-04" db="UniProtKB">
        <authorList>
            <consortium name="RefSeq"/>
        </authorList>
    </citation>
    <scope>IDENTIFICATION</scope>
    <source>
        <strain evidence="8">DH4</strain>
        <tissue evidence="8">Whole body</tissue>
    </source>
</reference>
<feature type="transmembrane region" description="Helical" evidence="5">
    <location>
        <begin position="82"/>
        <end position="104"/>
    </location>
</feature>
<gene>
    <name evidence="6" type="primary">725690</name>
    <name evidence="8" type="synonym">LOC725690</name>
</gene>
<reference evidence="6" key="1">
    <citation type="submission" date="2021-01" db="UniProtKB">
        <authorList>
            <consortium name="EnsemblMetazoa"/>
        </authorList>
    </citation>
    <scope>IDENTIFICATION</scope>
    <source>
        <strain evidence="6">DH4</strain>
    </source>
</reference>
<evidence type="ECO:0000256" key="3">
    <source>
        <dbReference type="ARBA" id="ARBA00022989"/>
    </source>
</evidence>
<proteinExistence type="predicted"/>
<evidence type="ECO:0000256" key="2">
    <source>
        <dbReference type="ARBA" id="ARBA00022692"/>
    </source>
</evidence>
<protein>
    <submittedName>
        <fullName evidence="8">Tetraspanin-3</fullName>
    </submittedName>
</protein>
<feature type="transmembrane region" description="Helical" evidence="5">
    <location>
        <begin position="53"/>
        <end position="70"/>
    </location>
</feature>
<keyword evidence="4 5" id="KW-0472">Membrane</keyword>
<sequence length="275" mass="30841">MAQTLACLYYFLSGGAIVIGVCSIIESVCASYLISQLFEYSFLTPGNICGPAIMLLVMGLITCLIAWCIWKFVDFTNRGQVIIFSMALMIVIIINMSAGIWALIRHEQVDLLAIAHHKHVFELAVSENHTDLGNINSALWDQIHSELHCCGINGPTDYLSKDAVPWSCCVTSSLTNTTNSKGICITMYARGCQYVIINRIRSILLHIFLLALFTVLLQICFMTCMLCYERTCRERMKRRKKLITLAQSFAQASKDLGTNDNILNQQSKYSKILIT</sequence>
<evidence type="ECO:0000313" key="8">
    <source>
        <dbReference type="RefSeq" id="XP_001121507.2"/>
    </source>
</evidence>
<comment type="subcellular location">
    <subcellularLocation>
        <location evidence="1">Membrane</location>
        <topology evidence="1">Multi-pass membrane protein</topology>
    </subcellularLocation>
</comment>
<dbReference type="Gene3D" id="1.10.1450.10">
    <property type="entry name" value="Tetraspanin"/>
    <property type="match status" value="1"/>
</dbReference>
<accession>A0A7M7FZN4</accession>
<dbReference type="Proteomes" id="UP000005203">
    <property type="component" value="Linkage group LG12"/>
</dbReference>
<evidence type="ECO:0000256" key="5">
    <source>
        <dbReference type="SAM" id="Phobius"/>
    </source>
</evidence>
<dbReference type="CDD" id="cd03127">
    <property type="entry name" value="tetraspanin_LEL"/>
    <property type="match status" value="1"/>
</dbReference>
<keyword evidence="3 5" id="KW-1133">Transmembrane helix</keyword>
<keyword evidence="2 5" id="KW-0812">Transmembrane</keyword>
<dbReference type="Pfam" id="PF00335">
    <property type="entry name" value="Tetraspanin"/>
    <property type="match status" value="1"/>
</dbReference>
<name>A0A7M7FZN4_APIME</name>
<dbReference type="AlphaFoldDB" id="A0A7M7FZN4"/>
<keyword evidence="7" id="KW-1185">Reference proteome</keyword>
<evidence type="ECO:0000256" key="1">
    <source>
        <dbReference type="ARBA" id="ARBA00004141"/>
    </source>
</evidence>
<dbReference type="OrthoDB" id="6239677at2759"/>
<dbReference type="RefSeq" id="XP_001121507.2">
    <property type="nucleotide sequence ID" value="XM_001121507.5"/>
</dbReference>
<evidence type="ECO:0000313" key="7">
    <source>
        <dbReference type="Proteomes" id="UP000005203"/>
    </source>
</evidence>
<dbReference type="KEGG" id="ame:725690"/>
<evidence type="ECO:0000256" key="4">
    <source>
        <dbReference type="ARBA" id="ARBA00023136"/>
    </source>
</evidence>
<evidence type="ECO:0000313" key="6">
    <source>
        <dbReference type="EnsemblMetazoa" id="XP_001121507"/>
    </source>
</evidence>
<dbReference type="EnsemblMetazoa" id="XM_001121507">
    <property type="protein sequence ID" value="XP_001121507"/>
    <property type="gene ID" value="LOC725690"/>
</dbReference>